<dbReference type="PANTHER" id="PTHR35861:SF1">
    <property type="entry name" value="PHAGE TAIL SHEATH PROTEIN"/>
    <property type="match status" value="1"/>
</dbReference>
<evidence type="ECO:0000259" key="3">
    <source>
        <dbReference type="Pfam" id="PF04984"/>
    </source>
</evidence>
<feature type="compositionally biased region" description="Basic and acidic residues" evidence="2">
    <location>
        <begin position="320"/>
        <end position="330"/>
    </location>
</feature>
<dbReference type="InterPro" id="IPR020287">
    <property type="entry name" value="Tail_sheath_C"/>
</dbReference>
<dbReference type="Pfam" id="PF04984">
    <property type="entry name" value="Phage_sheath_1"/>
    <property type="match status" value="1"/>
</dbReference>
<protein>
    <recommendedName>
        <fullName evidence="7">Phage tail protein</fullName>
    </recommendedName>
</protein>
<evidence type="ECO:0000259" key="4">
    <source>
        <dbReference type="Pfam" id="PF17482"/>
    </source>
</evidence>
<dbReference type="EMBL" id="BAAAHB010000008">
    <property type="protein sequence ID" value="GAA0451777.1"/>
    <property type="molecule type" value="Genomic_DNA"/>
</dbReference>
<dbReference type="PANTHER" id="PTHR35861">
    <property type="match status" value="1"/>
</dbReference>
<evidence type="ECO:0000256" key="1">
    <source>
        <dbReference type="ARBA" id="ARBA00008005"/>
    </source>
</evidence>
<name>A0ABN0ZLV9_9ACTN</name>
<gene>
    <name evidence="5" type="ORF">GCM10009544_13210</name>
</gene>
<evidence type="ECO:0000256" key="2">
    <source>
        <dbReference type="SAM" id="MobiDB-lite"/>
    </source>
</evidence>
<dbReference type="Gene3D" id="3.40.50.11780">
    <property type="match status" value="2"/>
</dbReference>
<accession>A0ABN0ZLV9</accession>
<evidence type="ECO:0000313" key="6">
    <source>
        <dbReference type="Proteomes" id="UP001499895"/>
    </source>
</evidence>
<comment type="similarity">
    <text evidence="1">Belongs to the myoviridae tail sheath protein family.</text>
</comment>
<dbReference type="RefSeq" id="WP_344087047.1">
    <property type="nucleotide sequence ID" value="NZ_BAAAHB010000008.1"/>
</dbReference>
<comment type="caution">
    <text evidence="5">The sequence shown here is derived from an EMBL/GenBank/DDBJ whole genome shotgun (WGS) entry which is preliminary data.</text>
</comment>
<feature type="region of interest" description="Disordered" evidence="2">
    <location>
        <begin position="306"/>
        <end position="330"/>
    </location>
</feature>
<feature type="domain" description="Tail sheath protein C-terminal" evidence="4">
    <location>
        <begin position="503"/>
        <end position="608"/>
    </location>
</feature>
<sequence>MPEYLAPGVFVEEVSFRAKSIEGVPTSTTGFAGMTRYGPVPYPEGPTSAEPRLVTSFVEFERLYGKLDLLNADRVPYLAHAARAYFLNGGQRLYVSRVYHPVSETESGVARADVVVHNADGSTTTVAWLARWPGSMGDVQVEVRPARSRNVAVAAPAGDPAALRVNRARNGALVEVVPAGSPLPGAKSPLDADTLRTVRVDAAGLQTFLQADGQTADPLTATDQLVLVELEVTVFVDPDRVDRATGLGCHPEHRRFIGKIMDLHDPEDDAAVVCLSVPDAVQPVGLAVALTKGTDAADHVRGRFLLKGGHDGSPPTADDLAGHETDPDRADRKATGLEALGEIDDIAIVALPDAAELEEGEQAVERLLAHVQKPGAYRIAIVDGPKGASMNEIRRFRGLFDSSYAALYHPWLETLDPNQNAEQGAPPGKLLLPPSGFVAGVYARSDISRGVHKAPANEVVYGLTRFEANINTGRQQVLNPEGINALRFFPGRGNRVWGARTLSSDPEWKYVNVRRFFIYLEHSIDKATQWAVFEPNGPDLWQKIVRSVEDFLDLQWRNGALLGSTRAQAYFVRCDRTTMTQNDLDNGRLICLIGVAPVRPAEFVIFRVGQWTADVRS</sequence>
<dbReference type="Proteomes" id="UP001499895">
    <property type="component" value="Unassembled WGS sequence"/>
</dbReference>
<evidence type="ECO:0000313" key="5">
    <source>
        <dbReference type="EMBL" id="GAA0451777.1"/>
    </source>
</evidence>
<dbReference type="Pfam" id="PF17482">
    <property type="entry name" value="Phage_sheath_1C"/>
    <property type="match status" value="1"/>
</dbReference>
<organism evidence="5 6">
    <name type="scientific">Streptomyces stramineus</name>
    <dbReference type="NCBI Taxonomy" id="173861"/>
    <lineage>
        <taxon>Bacteria</taxon>
        <taxon>Bacillati</taxon>
        <taxon>Actinomycetota</taxon>
        <taxon>Actinomycetes</taxon>
        <taxon>Kitasatosporales</taxon>
        <taxon>Streptomycetaceae</taxon>
        <taxon>Streptomyces</taxon>
    </lineage>
</organism>
<proteinExistence type="inferred from homology"/>
<reference evidence="5 6" key="1">
    <citation type="journal article" date="2019" name="Int. J. Syst. Evol. Microbiol.">
        <title>The Global Catalogue of Microorganisms (GCM) 10K type strain sequencing project: providing services to taxonomists for standard genome sequencing and annotation.</title>
        <authorList>
            <consortium name="The Broad Institute Genomics Platform"/>
            <consortium name="The Broad Institute Genome Sequencing Center for Infectious Disease"/>
            <person name="Wu L."/>
            <person name="Ma J."/>
        </authorList>
    </citation>
    <scope>NUCLEOTIDE SEQUENCE [LARGE SCALE GENOMIC DNA]</scope>
    <source>
        <strain evidence="5 6">JCM 10649</strain>
    </source>
</reference>
<dbReference type="InterPro" id="IPR052042">
    <property type="entry name" value="Tail_sheath_structural"/>
</dbReference>
<evidence type="ECO:0008006" key="7">
    <source>
        <dbReference type="Google" id="ProtNLM"/>
    </source>
</evidence>
<keyword evidence="6" id="KW-1185">Reference proteome</keyword>
<feature type="domain" description="Tail sheath protein subtilisin-like" evidence="3">
    <location>
        <begin position="336"/>
        <end position="502"/>
    </location>
</feature>
<dbReference type="InterPro" id="IPR035089">
    <property type="entry name" value="Phage_sheath_subtilisin"/>
</dbReference>